<protein>
    <submittedName>
        <fullName evidence="9">AEC family transporter</fullName>
    </submittedName>
</protein>
<dbReference type="PANTHER" id="PTHR36838">
    <property type="entry name" value="AUXIN EFFLUX CARRIER FAMILY PROTEIN"/>
    <property type="match status" value="1"/>
</dbReference>
<dbReference type="GO" id="GO:0055085">
    <property type="term" value="P:transmembrane transport"/>
    <property type="evidence" value="ECO:0007669"/>
    <property type="project" value="InterPro"/>
</dbReference>
<dbReference type="AlphaFoldDB" id="A0A437Q7F8"/>
<dbReference type="InterPro" id="IPR038770">
    <property type="entry name" value="Na+/solute_symporter_sf"/>
</dbReference>
<evidence type="ECO:0000313" key="9">
    <source>
        <dbReference type="EMBL" id="RVU30440.1"/>
    </source>
</evidence>
<comment type="caution">
    <text evidence="9">The sequence shown here is derived from an EMBL/GenBank/DDBJ whole genome shotgun (WGS) entry which is preliminary data.</text>
</comment>
<evidence type="ECO:0000256" key="7">
    <source>
        <dbReference type="ARBA" id="ARBA00023136"/>
    </source>
</evidence>
<dbReference type="Proteomes" id="UP000282818">
    <property type="component" value="Unassembled WGS sequence"/>
</dbReference>
<evidence type="ECO:0000256" key="1">
    <source>
        <dbReference type="ARBA" id="ARBA00004651"/>
    </source>
</evidence>
<evidence type="ECO:0000256" key="8">
    <source>
        <dbReference type="SAM" id="Phobius"/>
    </source>
</evidence>
<evidence type="ECO:0000256" key="2">
    <source>
        <dbReference type="ARBA" id="ARBA00010145"/>
    </source>
</evidence>
<feature type="transmembrane region" description="Helical" evidence="8">
    <location>
        <begin position="275"/>
        <end position="296"/>
    </location>
</feature>
<comment type="subcellular location">
    <subcellularLocation>
        <location evidence="1">Cell membrane</location>
        <topology evidence="1">Multi-pass membrane protein</topology>
    </subcellularLocation>
</comment>
<dbReference type="RefSeq" id="WP_127694636.1">
    <property type="nucleotide sequence ID" value="NZ_SACQ01000005.1"/>
</dbReference>
<dbReference type="GO" id="GO:0005886">
    <property type="term" value="C:plasma membrane"/>
    <property type="evidence" value="ECO:0007669"/>
    <property type="project" value="UniProtKB-SubCell"/>
</dbReference>
<dbReference type="Gene3D" id="1.20.1530.20">
    <property type="match status" value="1"/>
</dbReference>
<keyword evidence="3" id="KW-0813">Transport</keyword>
<proteinExistence type="inferred from homology"/>
<dbReference type="EMBL" id="SACQ01000005">
    <property type="protein sequence ID" value="RVU30440.1"/>
    <property type="molecule type" value="Genomic_DNA"/>
</dbReference>
<reference evidence="9 10" key="1">
    <citation type="submission" date="2019-01" db="EMBL/GenBank/DDBJ databases">
        <authorList>
            <person name="Chen W.-M."/>
        </authorList>
    </citation>
    <scope>NUCLEOTIDE SEQUENCE [LARGE SCALE GENOMIC DNA]</scope>
    <source>
        <strain evidence="9 10">HPM-16</strain>
    </source>
</reference>
<organism evidence="9 10">
    <name type="scientific">Neptunomonas marina</name>
    <dbReference type="NCBI Taxonomy" id="1815562"/>
    <lineage>
        <taxon>Bacteria</taxon>
        <taxon>Pseudomonadati</taxon>
        <taxon>Pseudomonadota</taxon>
        <taxon>Gammaproteobacteria</taxon>
        <taxon>Oceanospirillales</taxon>
        <taxon>Oceanospirillaceae</taxon>
        <taxon>Neptunomonas</taxon>
    </lineage>
</organism>
<evidence type="ECO:0000256" key="4">
    <source>
        <dbReference type="ARBA" id="ARBA00022475"/>
    </source>
</evidence>
<keyword evidence="7 8" id="KW-0472">Membrane</keyword>
<feature type="transmembrane region" description="Helical" evidence="8">
    <location>
        <begin position="244"/>
        <end position="263"/>
    </location>
</feature>
<evidence type="ECO:0000313" key="10">
    <source>
        <dbReference type="Proteomes" id="UP000282818"/>
    </source>
</evidence>
<name>A0A437Q7F8_9GAMM</name>
<dbReference type="InterPro" id="IPR004776">
    <property type="entry name" value="Mem_transp_PIN-like"/>
</dbReference>
<feature type="transmembrane region" description="Helical" evidence="8">
    <location>
        <begin position="215"/>
        <end position="238"/>
    </location>
</feature>
<feature type="transmembrane region" description="Helical" evidence="8">
    <location>
        <begin position="12"/>
        <end position="30"/>
    </location>
</feature>
<feature type="transmembrane region" description="Helical" evidence="8">
    <location>
        <begin position="180"/>
        <end position="203"/>
    </location>
</feature>
<gene>
    <name evidence="9" type="ORF">EOE65_12425</name>
</gene>
<dbReference type="Pfam" id="PF03547">
    <property type="entry name" value="Mem_trans"/>
    <property type="match status" value="1"/>
</dbReference>
<evidence type="ECO:0000256" key="5">
    <source>
        <dbReference type="ARBA" id="ARBA00022692"/>
    </source>
</evidence>
<accession>A0A437Q7F8</accession>
<evidence type="ECO:0000256" key="6">
    <source>
        <dbReference type="ARBA" id="ARBA00022989"/>
    </source>
</evidence>
<feature type="transmembrane region" description="Helical" evidence="8">
    <location>
        <begin position="156"/>
        <end position="174"/>
    </location>
</feature>
<keyword evidence="5 8" id="KW-0812">Transmembrane</keyword>
<sequence length="297" mass="32227">MESTTLDLLERIFLTVFPLVAIVSVGYVYAKKRPTDMSVANAINIDIFVPALIFSVLSAKSFDLLKYQELAIGAAIIVLGSGLLLFPACKILKVSPKTFLPPMMFSNSGNLGLPLAVLAFGEAALPAAVVLFLVENLLHFTVGLYILDPKTNPIHILRMPMIIATIAGLVWSGFDWTVPTAVATFIDMLGQISIPLMLFALGVRMTSVDFSNWKIGLWGTILCPLSGLVIALALSPFLNLDAEQLAYLILFSTLPPAVLNYMVSERYQQEPHTVASIVLLGNMGSLLVIPVTLFFVL</sequence>
<comment type="similarity">
    <text evidence="2">Belongs to the auxin efflux carrier (TC 2.A.69) family.</text>
</comment>
<dbReference type="PANTHER" id="PTHR36838:SF1">
    <property type="entry name" value="SLR1864 PROTEIN"/>
    <property type="match status" value="1"/>
</dbReference>
<keyword evidence="4" id="KW-1003">Cell membrane</keyword>
<keyword evidence="10" id="KW-1185">Reference proteome</keyword>
<feature type="transmembrane region" description="Helical" evidence="8">
    <location>
        <begin position="71"/>
        <end position="92"/>
    </location>
</feature>
<keyword evidence="6 8" id="KW-1133">Transmembrane helix</keyword>
<feature type="transmembrane region" description="Helical" evidence="8">
    <location>
        <begin position="42"/>
        <end position="59"/>
    </location>
</feature>
<evidence type="ECO:0000256" key="3">
    <source>
        <dbReference type="ARBA" id="ARBA00022448"/>
    </source>
</evidence>